<dbReference type="Pfam" id="PF00561">
    <property type="entry name" value="Abhydrolase_1"/>
    <property type="match status" value="1"/>
</dbReference>
<evidence type="ECO:0000313" key="2">
    <source>
        <dbReference type="EMBL" id="OMD44750.1"/>
    </source>
</evidence>
<sequence length="295" mass="33699">MVKYIYKNKESEAKMHDFYDTALAALDVMYEEQIINTSYGSTHLLIVGDKLKPPLFTLHGGNGINPLNLKLFLPLLDNYCIYAPDVIGMPGKSTPYRNLSPSKDDYGWWISELLEALRFNSMMFVVSSYSSAMMLSLAKVDPGKITKAVLLAPSGIAHGSLLPIFTKMMIPMMTYMLRPSKERLVKIFDPMLTEKDVLWYQFFNLLLTCYKMEMRAPREFKRKELNGYSSPLLIICAADDIFFPPHKVFTKARTVLGGCDIKEMIIKGKHLPTAEIMCNVCKEIDQLFKEVHEHQ</sequence>
<accession>A0ABX3H6V4</accession>
<dbReference type="Gene3D" id="3.40.50.1820">
    <property type="entry name" value="alpha/beta hydrolase"/>
    <property type="match status" value="1"/>
</dbReference>
<dbReference type="Proteomes" id="UP000187412">
    <property type="component" value="Unassembled WGS sequence"/>
</dbReference>
<evidence type="ECO:0000259" key="1">
    <source>
        <dbReference type="Pfam" id="PF00561"/>
    </source>
</evidence>
<proteinExistence type="predicted"/>
<dbReference type="InterPro" id="IPR000073">
    <property type="entry name" value="AB_hydrolase_1"/>
</dbReference>
<name>A0ABX3H6V4_PAEBO</name>
<evidence type="ECO:0000313" key="3">
    <source>
        <dbReference type="Proteomes" id="UP000187412"/>
    </source>
</evidence>
<dbReference type="EMBL" id="MPTB01000030">
    <property type="protein sequence ID" value="OMD44750.1"/>
    <property type="molecule type" value="Genomic_DNA"/>
</dbReference>
<keyword evidence="3" id="KW-1185">Reference proteome</keyword>
<protein>
    <recommendedName>
        <fullName evidence="1">AB hydrolase-1 domain-containing protein</fullName>
    </recommendedName>
</protein>
<dbReference type="RefSeq" id="WP_076112731.1">
    <property type="nucleotide sequence ID" value="NZ_MPTB01000030.1"/>
</dbReference>
<feature type="domain" description="AB hydrolase-1" evidence="1">
    <location>
        <begin position="53"/>
        <end position="158"/>
    </location>
</feature>
<reference evidence="2 3" key="1">
    <citation type="submission" date="2016-10" db="EMBL/GenBank/DDBJ databases">
        <title>Paenibacillus species isolates.</title>
        <authorList>
            <person name="Beno S.M."/>
        </authorList>
    </citation>
    <scope>NUCLEOTIDE SEQUENCE [LARGE SCALE GENOMIC DNA]</scope>
    <source>
        <strain evidence="2 3">FSL H7-0744</strain>
    </source>
</reference>
<organism evidence="2 3">
    <name type="scientific">Paenibacillus borealis</name>
    <dbReference type="NCBI Taxonomy" id="160799"/>
    <lineage>
        <taxon>Bacteria</taxon>
        <taxon>Bacillati</taxon>
        <taxon>Bacillota</taxon>
        <taxon>Bacilli</taxon>
        <taxon>Bacillales</taxon>
        <taxon>Paenibacillaceae</taxon>
        <taxon>Paenibacillus</taxon>
    </lineage>
</organism>
<comment type="caution">
    <text evidence="2">The sequence shown here is derived from an EMBL/GenBank/DDBJ whole genome shotgun (WGS) entry which is preliminary data.</text>
</comment>
<gene>
    <name evidence="2" type="ORF">BSK56_21875</name>
</gene>
<dbReference type="SUPFAM" id="SSF53474">
    <property type="entry name" value="alpha/beta-Hydrolases"/>
    <property type="match status" value="1"/>
</dbReference>
<dbReference type="InterPro" id="IPR029058">
    <property type="entry name" value="AB_hydrolase_fold"/>
</dbReference>